<dbReference type="SUPFAM" id="SSF46785">
    <property type="entry name" value="Winged helix' DNA-binding domain"/>
    <property type="match status" value="1"/>
</dbReference>
<dbReference type="InterPro" id="IPR058163">
    <property type="entry name" value="LysR-type_TF_proteobact-type"/>
</dbReference>
<dbReference type="RefSeq" id="WP_115468717.1">
    <property type="nucleotide sequence ID" value="NZ_QKRA01000007.1"/>
</dbReference>
<dbReference type="InterPro" id="IPR036390">
    <property type="entry name" value="WH_DNA-bd_sf"/>
</dbReference>
<keyword evidence="2" id="KW-0805">Transcription regulation</keyword>
<organism evidence="6 7">
    <name type="scientific">Marinomonas piezotolerans</name>
    <dbReference type="NCBI Taxonomy" id="2213058"/>
    <lineage>
        <taxon>Bacteria</taxon>
        <taxon>Pseudomonadati</taxon>
        <taxon>Pseudomonadota</taxon>
        <taxon>Gammaproteobacteria</taxon>
        <taxon>Oceanospirillales</taxon>
        <taxon>Oceanospirillaceae</taxon>
        <taxon>Marinomonas</taxon>
    </lineage>
</organism>
<gene>
    <name evidence="6" type="ORF">DN730_13685</name>
</gene>
<proteinExistence type="inferred from homology"/>
<evidence type="ECO:0000256" key="1">
    <source>
        <dbReference type="ARBA" id="ARBA00009437"/>
    </source>
</evidence>
<dbReference type="GO" id="GO:0006351">
    <property type="term" value="P:DNA-templated transcription"/>
    <property type="evidence" value="ECO:0007669"/>
    <property type="project" value="TreeGrafter"/>
</dbReference>
<name>A0A370U6I7_9GAMM</name>
<keyword evidence="7" id="KW-1185">Reference proteome</keyword>
<evidence type="ECO:0000313" key="7">
    <source>
        <dbReference type="Proteomes" id="UP000254326"/>
    </source>
</evidence>
<dbReference type="InterPro" id="IPR005119">
    <property type="entry name" value="LysR_subst-bd"/>
</dbReference>
<dbReference type="PROSITE" id="PS50931">
    <property type="entry name" value="HTH_LYSR"/>
    <property type="match status" value="1"/>
</dbReference>
<dbReference type="InterPro" id="IPR000847">
    <property type="entry name" value="LysR_HTH_N"/>
</dbReference>
<feature type="domain" description="HTH lysR-type" evidence="5">
    <location>
        <begin position="4"/>
        <end position="61"/>
    </location>
</feature>
<accession>A0A370U6I7</accession>
<comment type="similarity">
    <text evidence="1">Belongs to the LysR transcriptional regulatory family.</text>
</comment>
<reference evidence="6 7" key="1">
    <citation type="submission" date="2018-06" db="EMBL/GenBank/DDBJ databases">
        <title>Marinomonas sp. YLB-05 draft genome sequence.</title>
        <authorList>
            <person name="Yu L."/>
            <person name="Tang X."/>
        </authorList>
    </citation>
    <scope>NUCLEOTIDE SEQUENCE [LARGE SCALE GENOMIC DNA]</scope>
    <source>
        <strain evidence="6 7">YLB-05</strain>
    </source>
</reference>
<keyword evidence="3" id="KW-0238">DNA-binding</keyword>
<dbReference type="AlphaFoldDB" id="A0A370U6I7"/>
<dbReference type="PANTHER" id="PTHR30537:SF26">
    <property type="entry name" value="GLYCINE CLEAVAGE SYSTEM TRANSCRIPTIONAL ACTIVATOR"/>
    <property type="match status" value="1"/>
</dbReference>
<evidence type="ECO:0000256" key="3">
    <source>
        <dbReference type="ARBA" id="ARBA00023125"/>
    </source>
</evidence>
<dbReference type="EMBL" id="QKRA01000007">
    <property type="protein sequence ID" value="RDL43389.1"/>
    <property type="molecule type" value="Genomic_DNA"/>
</dbReference>
<evidence type="ECO:0000256" key="2">
    <source>
        <dbReference type="ARBA" id="ARBA00023015"/>
    </source>
</evidence>
<evidence type="ECO:0000259" key="5">
    <source>
        <dbReference type="PROSITE" id="PS50931"/>
    </source>
</evidence>
<dbReference type="OrthoDB" id="6787458at2"/>
<dbReference type="GO" id="GO:0043565">
    <property type="term" value="F:sequence-specific DNA binding"/>
    <property type="evidence" value="ECO:0007669"/>
    <property type="project" value="TreeGrafter"/>
</dbReference>
<sequence length="311" mass="35997">MKLPPLKSLPVFEAAARLNSFSKASNELNITQSAVSHHIKTLEDHLGEQLFVRSGRNLQLTSEGQSYLDSITSSLNQIARATEQIKGVTEAKLRLAVYSSFAVYWLIPRLPNLKRQFPNLELTLEMTFSEPQLSDRTADCFITIDNHKRGFEFEHFYTERLFPVCSHGLYQQIKSELGVETDDELKALLTNQPEELSRFPLITSYSMYDRYAEDWRRWFENQKIDMPDQITFHRFSHLMLAQEAAIHSLGIALVNDYMFNENAPQDGLVQLPCFSLNAKDKFYLAYKQSRKKEPALMQLRSWLAKEFGELN</sequence>
<dbReference type="Proteomes" id="UP000254326">
    <property type="component" value="Unassembled WGS sequence"/>
</dbReference>
<dbReference type="SUPFAM" id="SSF53850">
    <property type="entry name" value="Periplasmic binding protein-like II"/>
    <property type="match status" value="1"/>
</dbReference>
<evidence type="ECO:0000313" key="6">
    <source>
        <dbReference type="EMBL" id="RDL43389.1"/>
    </source>
</evidence>
<comment type="caution">
    <text evidence="6">The sequence shown here is derived from an EMBL/GenBank/DDBJ whole genome shotgun (WGS) entry which is preliminary data.</text>
</comment>
<dbReference type="Gene3D" id="3.40.190.10">
    <property type="entry name" value="Periplasmic binding protein-like II"/>
    <property type="match status" value="2"/>
</dbReference>
<dbReference type="Gene3D" id="1.10.10.10">
    <property type="entry name" value="Winged helix-like DNA-binding domain superfamily/Winged helix DNA-binding domain"/>
    <property type="match status" value="1"/>
</dbReference>
<keyword evidence="4" id="KW-0804">Transcription</keyword>
<dbReference type="InterPro" id="IPR036388">
    <property type="entry name" value="WH-like_DNA-bd_sf"/>
</dbReference>
<protein>
    <submittedName>
        <fullName evidence="6">LysR family transcriptional regulator</fullName>
    </submittedName>
</protein>
<dbReference type="PANTHER" id="PTHR30537">
    <property type="entry name" value="HTH-TYPE TRANSCRIPTIONAL REGULATOR"/>
    <property type="match status" value="1"/>
</dbReference>
<evidence type="ECO:0000256" key="4">
    <source>
        <dbReference type="ARBA" id="ARBA00023163"/>
    </source>
</evidence>
<dbReference type="FunFam" id="1.10.10.10:FF:000038">
    <property type="entry name" value="Glycine cleavage system transcriptional activator"/>
    <property type="match status" value="1"/>
</dbReference>
<dbReference type="Pfam" id="PF00126">
    <property type="entry name" value="HTH_1"/>
    <property type="match status" value="1"/>
</dbReference>
<dbReference type="Pfam" id="PF03466">
    <property type="entry name" value="LysR_substrate"/>
    <property type="match status" value="1"/>
</dbReference>
<dbReference type="GO" id="GO:0003700">
    <property type="term" value="F:DNA-binding transcription factor activity"/>
    <property type="evidence" value="ECO:0007669"/>
    <property type="project" value="InterPro"/>
</dbReference>
<dbReference type="PRINTS" id="PR00039">
    <property type="entry name" value="HTHLYSR"/>
</dbReference>